<dbReference type="Gene3D" id="2.120.10.90">
    <property type="entry name" value="DNA gyrase/topoisomerase IV, subunit A, C-terminal"/>
    <property type="match status" value="1"/>
</dbReference>
<feature type="non-terminal residue" evidence="2">
    <location>
        <position position="188"/>
    </location>
</feature>
<accession>A0A061S4B3</accession>
<dbReference type="InterPro" id="IPR035516">
    <property type="entry name" value="Gyrase/topoIV_suA_C"/>
</dbReference>
<feature type="region of interest" description="Disordered" evidence="1">
    <location>
        <begin position="139"/>
        <end position="163"/>
    </location>
</feature>
<dbReference type="InterPro" id="IPR006691">
    <property type="entry name" value="GyrA/parC_rep"/>
</dbReference>
<evidence type="ECO:0000256" key="1">
    <source>
        <dbReference type="SAM" id="MobiDB-lite"/>
    </source>
</evidence>
<gene>
    <name evidence="2" type="primary">GYRA</name>
    <name evidence="2" type="ORF">TSPGSL018_16903</name>
</gene>
<sequence length="188" mass="19921">YKVPEAQRTAQGALVSSVIGIPKGRSVTAVLSTSGFPEEEFLVMATRGGFIKRIKLSDLANVRSTGINAMKLASGDSLAFVEKCAPGSSVLMASDTGRLLRFPDDNLRPTSRVARGVKSMRLKEGEQVVAMSILPPELADGEASAPDEARGGDPADDGSTEDDKKLMQMAPWVLLVTSKGFGKRVGVR</sequence>
<name>A0A061S4B3_9CHLO</name>
<dbReference type="GO" id="GO:0005524">
    <property type="term" value="F:ATP binding"/>
    <property type="evidence" value="ECO:0007669"/>
    <property type="project" value="InterPro"/>
</dbReference>
<dbReference type="SUPFAM" id="SSF101904">
    <property type="entry name" value="GyrA/ParC C-terminal domain-like"/>
    <property type="match status" value="1"/>
</dbReference>
<dbReference type="PANTHER" id="PTHR43493:SF5">
    <property type="entry name" value="DNA GYRASE SUBUNIT A, CHLOROPLASTIC_MITOCHONDRIAL"/>
    <property type="match status" value="1"/>
</dbReference>
<dbReference type="PANTHER" id="PTHR43493">
    <property type="entry name" value="DNA GYRASE/TOPOISOMERASE SUBUNIT A"/>
    <property type="match status" value="1"/>
</dbReference>
<protein>
    <submittedName>
        <fullName evidence="2">DNA gyrase subunit A</fullName>
    </submittedName>
</protein>
<dbReference type="GO" id="GO:0003918">
    <property type="term" value="F:DNA topoisomerase type II (double strand cut, ATP-hydrolyzing) activity"/>
    <property type="evidence" value="ECO:0007669"/>
    <property type="project" value="TreeGrafter"/>
</dbReference>
<dbReference type="GO" id="GO:0003677">
    <property type="term" value="F:DNA binding"/>
    <property type="evidence" value="ECO:0007669"/>
    <property type="project" value="InterPro"/>
</dbReference>
<evidence type="ECO:0000313" key="2">
    <source>
        <dbReference type="EMBL" id="JAC77735.1"/>
    </source>
</evidence>
<dbReference type="GO" id="GO:0009330">
    <property type="term" value="C:DNA topoisomerase type II (double strand cut, ATP-hydrolyzing) complex"/>
    <property type="evidence" value="ECO:0007669"/>
    <property type="project" value="TreeGrafter"/>
</dbReference>
<dbReference type="EMBL" id="GBEZ01007748">
    <property type="protein sequence ID" value="JAC77735.1"/>
    <property type="molecule type" value="Transcribed_RNA"/>
</dbReference>
<dbReference type="GO" id="GO:0006265">
    <property type="term" value="P:DNA topological change"/>
    <property type="evidence" value="ECO:0007669"/>
    <property type="project" value="InterPro"/>
</dbReference>
<dbReference type="AlphaFoldDB" id="A0A061S4B3"/>
<reference evidence="2" key="1">
    <citation type="submission" date="2014-05" db="EMBL/GenBank/DDBJ databases">
        <title>The transcriptome of the halophilic microalga Tetraselmis sp. GSL018 isolated from the Great Salt Lake, Utah.</title>
        <authorList>
            <person name="Jinkerson R.E."/>
            <person name="D'Adamo S."/>
            <person name="Posewitz M.C."/>
        </authorList>
    </citation>
    <scope>NUCLEOTIDE SEQUENCE</scope>
    <source>
        <strain evidence="2">GSL018</strain>
    </source>
</reference>
<dbReference type="Pfam" id="PF03989">
    <property type="entry name" value="DNA_gyraseA_C"/>
    <property type="match status" value="3"/>
</dbReference>
<organism evidence="2">
    <name type="scientific">Tetraselmis sp. GSL018</name>
    <dbReference type="NCBI Taxonomy" id="582737"/>
    <lineage>
        <taxon>Eukaryota</taxon>
        <taxon>Viridiplantae</taxon>
        <taxon>Chlorophyta</taxon>
        <taxon>core chlorophytes</taxon>
        <taxon>Chlorodendrophyceae</taxon>
        <taxon>Chlorodendrales</taxon>
        <taxon>Chlorodendraceae</taxon>
        <taxon>Tetraselmis</taxon>
    </lineage>
</organism>
<proteinExistence type="predicted"/>
<feature type="non-terminal residue" evidence="2">
    <location>
        <position position="1"/>
    </location>
</feature>
<dbReference type="InterPro" id="IPR050220">
    <property type="entry name" value="Type_II_DNA_Topoisomerases"/>
</dbReference>